<organism evidence="1">
    <name type="scientific">marine sediment metagenome</name>
    <dbReference type="NCBI Taxonomy" id="412755"/>
    <lineage>
        <taxon>unclassified sequences</taxon>
        <taxon>metagenomes</taxon>
        <taxon>ecological metagenomes</taxon>
    </lineage>
</organism>
<proteinExistence type="predicted"/>
<reference evidence="1" key="1">
    <citation type="journal article" date="2015" name="Nature">
        <title>Complex archaea that bridge the gap between prokaryotes and eukaryotes.</title>
        <authorList>
            <person name="Spang A."/>
            <person name="Saw J.H."/>
            <person name="Jorgensen S.L."/>
            <person name="Zaremba-Niedzwiedzka K."/>
            <person name="Martijn J."/>
            <person name="Lind A.E."/>
            <person name="van Eijk R."/>
            <person name="Schleper C."/>
            <person name="Guy L."/>
            <person name="Ettema T.J."/>
        </authorList>
    </citation>
    <scope>NUCLEOTIDE SEQUENCE</scope>
</reference>
<gene>
    <name evidence="1" type="ORF">LCGC14_0281960</name>
</gene>
<comment type="caution">
    <text evidence="1">The sequence shown here is derived from an EMBL/GenBank/DDBJ whole genome shotgun (WGS) entry which is preliminary data.</text>
</comment>
<name>A0A0F9UCB4_9ZZZZ</name>
<evidence type="ECO:0000313" key="1">
    <source>
        <dbReference type="EMBL" id="KKN85027.1"/>
    </source>
</evidence>
<dbReference type="AlphaFoldDB" id="A0A0F9UCB4"/>
<accession>A0A0F9UCB4</accession>
<sequence length="40" mass="4552">MHHDEAQLETLTALQLRANLVGSTGRRPVDVFPYLIFTQL</sequence>
<dbReference type="EMBL" id="LAZR01000163">
    <property type="protein sequence ID" value="KKN85027.1"/>
    <property type="molecule type" value="Genomic_DNA"/>
</dbReference>
<protein>
    <submittedName>
        <fullName evidence="1">Uncharacterized protein</fullName>
    </submittedName>
</protein>